<sequence length="372" mass="42341">MSDKYLTSYDRLRKVVNFQSKLVKYIHKRSQFTDPIHEAIECSFDYDLCDLLQSSNDQFNWTLREGQTPTLNTGPDCDPLDCGNGQYLYIETSYPRRYGDKARIETPYIGGSGTRCLSFYYHMYGYSTGILKVKQRSLLTGLEMILWEASGSQGNSWHQQYVSYTALNSYKIVFEGYVGASGSIYYKGDIAIDEIRIELGDCSGTYLFDCDFEFDFCGWRNSTESNQTFQLDWRRHKGSTYTPYTGPSRDRSDPDGYYLYVESSRTQIGDLARLISPSLESSSSGYCVEFYYHMYGQKSGNLTMYIEPEGGARQQLWQARGNQGNNWLPRAVNISSSQAAHQFRILFEAGLAGSTGDVALDDFKIHKSLCGS</sequence>
<accession>A0AAE1A6T1</accession>
<organism evidence="2 3">
    <name type="scientific">Elysia crispata</name>
    <name type="common">lettuce slug</name>
    <dbReference type="NCBI Taxonomy" id="231223"/>
    <lineage>
        <taxon>Eukaryota</taxon>
        <taxon>Metazoa</taxon>
        <taxon>Spiralia</taxon>
        <taxon>Lophotrochozoa</taxon>
        <taxon>Mollusca</taxon>
        <taxon>Gastropoda</taxon>
        <taxon>Heterobranchia</taxon>
        <taxon>Euthyneura</taxon>
        <taxon>Panpulmonata</taxon>
        <taxon>Sacoglossa</taxon>
        <taxon>Placobranchoidea</taxon>
        <taxon>Plakobranchidae</taxon>
        <taxon>Elysia</taxon>
    </lineage>
</organism>
<dbReference type="Proteomes" id="UP001283361">
    <property type="component" value="Unassembled WGS sequence"/>
</dbReference>
<dbReference type="SMART" id="SM00137">
    <property type="entry name" value="MAM"/>
    <property type="match status" value="2"/>
</dbReference>
<gene>
    <name evidence="2" type="ORF">RRG08_027897</name>
</gene>
<evidence type="ECO:0000313" key="2">
    <source>
        <dbReference type="EMBL" id="KAK3782349.1"/>
    </source>
</evidence>
<dbReference type="CDD" id="cd06263">
    <property type="entry name" value="MAM"/>
    <property type="match status" value="2"/>
</dbReference>
<dbReference type="GO" id="GO:0016020">
    <property type="term" value="C:membrane"/>
    <property type="evidence" value="ECO:0007669"/>
    <property type="project" value="InterPro"/>
</dbReference>
<dbReference type="PROSITE" id="PS50060">
    <property type="entry name" value="MAM_2"/>
    <property type="match status" value="2"/>
</dbReference>
<dbReference type="Pfam" id="PF00629">
    <property type="entry name" value="MAM"/>
    <property type="match status" value="2"/>
</dbReference>
<dbReference type="InterPro" id="IPR013320">
    <property type="entry name" value="ConA-like_dom_sf"/>
</dbReference>
<dbReference type="PANTHER" id="PTHR23282:SF101">
    <property type="entry name" value="MAM DOMAIN-CONTAINING PROTEIN"/>
    <property type="match status" value="1"/>
</dbReference>
<evidence type="ECO:0000313" key="3">
    <source>
        <dbReference type="Proteomes" id="UP001283361"/>
    </source>
</evidence>
<dbReference type="SUPFAM" id="SSF49899">
    <property type="entry name" value="Concanavalin A-like lectins/glucanases"/>
    <property type="match status" value="2"/>
</dbReference>
<dbReference type="PROSITE" id="PS00740">
    <property type="entry name" value="MAM_1"/>
    <property type="match status" value="1"/>
</dbReference>
<dbReference type="InterPro" id="IPR000998">
    <property type="entry name" value="MAM_dom"/>
</dbReference>
<feature type="domain" description="MAM" evidence="1">
    <location>
        <begin position="208"/>
        <end position="372"/>
    </location>
</feature>
<dbReference type="InterPro" id="IPR051560">
    <property type="entry name" value="MAM_domain-containing"/>
</dbReference>
<feature type="domain" description="MAM" evidence="1">
    <location>
        <begin position="40"/>
        <end position="204"/>
    </location>
</feature>
<dbReference type="EMBL" id="JAWDGP010002514">
    <property type="protein sequence ID" value="KAK3782349.1"/>
    <property type="molecule type" value="Genomic_DNA"/>
</dbReference>
<keyword evidence="3" id="KW-1185">Reference proteome</keyword>
<evidence type="ECO:0000259" key="1">
    <source>
        <dbReference type="PROSITE" id="PS50060"/>
    </source>
</evidence>
<protein>
    <recommendedName>
        <fullName evidence="1">MAM domain-containing protein</fullName>
    </recommendedName>
</protein>
<comment type="caution">
    <text evidence="2">The sequence shown here is derived from an EMBL/GenBank/DDBJ whole genome shotgun (WGS) entry which is preliminary data.</text>
</comment>
<name>A0AAE1A6T1_9GAST</name>
<dbReference type="PANTHER" id="PTHR23282">
    <property type="entry name" value="APICAL ENDOSOMAL GLYCOPROTEIN PRECURSOR"/>
    <property type="match status" value="1"/>
</dbReference>
<proteinExistence type="predicted"/>
<dbReference type="Gene3D" id="2.60.120.200">
    <property type="match status" value="2"/>
</dbReference>
<reference evidence="2" key="1">
    <citation type="journal article" date="2023" name="G3 (Bethesda)">
        <title>A reference genome for the long-term kleptoplast-retaining sea slug Elysia crispata morphotype clarki.</title>
        <authorList>
            <person name="Eastman K.E."/>
            <person name="Pendleton A.L."/>
            <person name="Shaikh M.A."/>
            <person name="Suttiyut T."/>
            <person name="Ogas R."/>
            <person name="Tomko P."/>
            <person name="Gavelis G."/>
            <person name="Widhalm J.R."/>
            <person name="Wisecaver J.H."/>
        </authorList>
    </citation>
    <scope>NUCLEOTIDE SEQUENCE</scope>
    <source>
        <strain evidence="2">ECLA1</strain>
    </source>
</reference>
<dbReference type="AlphaFoldDB" id="A0AAE1A6T1"/>